<dbReference type="EMBL" id="UINC01141190">
    <property type="protein sequence ID" value="SVD28778.1"/>
    <property type="molecule type" value="Genomic_DNA"/>
</dbReference>
<evidence type="ECO:0000313" key="1">
    <source>
        <dbReference type="EMBL" id="SVD28778.1"/>
    </source>
</evidence>
<gene>
    <name evidence="1" type="ORF">METZ01_LOCUS381632</name>
</gene>
<protein>
    <submittedName>
        <fullName evidence="1">Uncharacterized protein</fullName>
    </submittedName>
</protein>
<organism evidence="1">
    <name type="scientific">marine metagenome</name>
    <dbReference type="NCBI Taxonomy" id="408172"/>
    <lineage>
        <taxon>unclassified sequences</taxon>
        <taxon>metagenomes</taxon>
        <taxon>ecological metagenomes</taxon>
    </lineage>
</organism>
<proteinExistence type="predicted"/>
<name>A0A382U4Z9_9ZZZZ</name>
<feature type="non-terminal residue" evidence="1">
    <location>
        <position position="30"/>
    </location>
</feature>
<dbReference type="AlphaFoldDB" id="A0A382U4Z9"/>
<sequence>MAEITREDLERRVNRRETLRDLDLSSLNLD</sequence>
<reference evidence="1" key="1">
    <citation type="submission" date="2018-05" db="EMBL/GenBank/DDBJ databases">
        <authorList>
            <person name="Lanie J.A."/>
            <person name="Ng W.-L."/>
            <person name="Kazmierczak K.M."/>
            <person name="Andrzejewski T.M."/>
            <person name="Davidsen T.M."/>
            <person name="Wayne K.J."/>
            <person name="Tettelin H."/>
            <person name="Glass J.I."/>
            <person name="Rusch D."/>
            <person name="Podicherti R."/>
            <person name="Tsui H.-C.T."/>
            <person name="Winkler M.E."/>
        </authorList>
    </citation>
    <scope>NUCLEOTIDE SEQUENCE</scope>
</reference>
<accession>A0A382U4Z9</accession>